<protein>
    <submittedName>
        <fullName evidence="1">Uncharacterized protein</fullName>
    </submittedName>
</protein>
<comment type="caution">
    <text evidence="1">The sequence shown here is derived from an EMBL/GenBank/DDBJ whole genome shotgun (WGS) entry which is preliminary data.</text>
</comment>
<reference evidence="1" key="1">
    <citation type="journal article" date="2020" name="Stud. Mycol.">
        <title>101 Dothideomycetes genomes: a test case for predicting lifestyles and emergence of pathogens.</title>
        <authorList>
            <person name="Haridas S."/>
            <person name="Albert R."/>
            <person name="Binder M."/>
            <person name="Bloem J."/>
            <person name="Labutti K."/>
            <person name="Salamov A."/>
            <person name="Andreopoulos B."/>
            <person name="Baker S."/>
            <person name="Barry K."/>
            <person name="Bills G."/>
            <person name="Bluhm B."/>
            <person name="Cannon C."/>
            <person name="Castanera R."/>
            <person name="Culley D."/>
            <person name="Daum C."/>
            <person name="Ezra D."/>
            <person name="Gonzalez J."/>
            <person name="Henrissat B."/>
            <person name="Kuo A."/>
            <person name="Liang C."/>
            <person name="Lipzen A."/>
            <person name="Lutzoni F."/>
            <person name="Magnuson J."/>
            <person name="Mondo S."/>
            <person name="Nolan M."/>
            <person name="Ohm R."/>
            <person name="Pangilinan J."/>
            <person name="Park H.-J."/>
            <person name="Ramirez L."/>
            <person name="Alfaro M."/>
            <person name="Sun H."/>
            <person name="Tritt A."/>
            <person name="Yoshinaga Y."/>
            <person name="Zwiers L.-H."/>
            <person name="Turgeon B."/>
            <person name="Goodwin S."/>
            <person name="Spatafora J."/>
            <person name="Crous P."/>
            <person name="Grigoriev I."/>
        </authorList>
    </citation>
    <scope>NUCLEOTIDE SEQUENCE</scope>
    <source>
        <strain evidence="1">ATCC 200398</strain>
    </source>
</reference>
<sequence length="689" mass="72920">MVRFESHSLASLVIFACLSFLSSANDLNPSSECDSAAQITVLVTETVYGSMGEATHEPSPYGYSVHSAAVSEHPFPIPSEYSSCFDRSNKPYEYTYSSGYHFSGETKCTKTTSVTKTGNSYAHSTPIYGMHNTTLSGIYPTGTGPPKNSTNPTPAPCEPKIQLKGVSEYTFNKKNSPFSIDIVSCSKFNQNQTAAFANFEPVVEGITVSPDRVSFTGFSKDYLLLSIFALDTYGSPIIKSYELHFGSVDMPILVLNPDDSPASGVHVEANATIYPGLTGSCTTDASGKCTLPNLPGTTISLVARTGDNSIAVNGVAPTAVQVTLKLIPYITPKPGASLEVANGTEGWTGGTLQQSVKIKRDTTLVVNTNGQFLIQKASNSFPVRPSTKNVYIKYRFITSEVPGGFFGTQFNDYYSITIRSDTGAFVTITNSMNALGLGAFDASGATDIFTLSLQVPTNTKSVSYDIGVSNVADNLYDSSLVVEKVGDADCDKCGDCESCPTDPMCQPSCKNPPPKSCDFYTTCAEAQLGCGAEGYPVRYGRKNCLAFDRNRAFFTPAGQSFIWGTMSCLQRALVPALETCKESCDSLAAKAFASHAGCYVDNGFCGLGCGDILAVLITVNTDLVSKESGSQVLDTMGLCIGKALETLTGCTGEVAFGAVMGLTAEVSVPLAIAVTVATRYLGSIAAGLI</sequence>
<organism evidence="1 2">
    <name type="scientific">Lindgomyces ingoldianus</name>
    <dbReference type="NCBI Taxonomy" id="673940"/>
    <lineage>
        <taxon>Eukaryota</taxon>
        <taxon>Fungi</taxon>
        <taxon>Dikarya</taxon>
        <taxon>Ascomycota</taxon>
        <taxon>Pezizomycotina</taxon>
        <taxon>Dothideomycetes</taxon>
        <taxon>Pleosporomycetidae</taxon>
        <taxon>Pleosporales</taxon>
        <taxon>Lindgomycetaceae</taxon>
        <taxon>Lindgomyces</taxon>
    </lineage>
</organism>
<proteinExistence type="predicted"/>
<evidence type="ECO:0000313" key="2">
    <source>
        <dbReference type="Proteomes" id="UP000799755"/>
    </source>
</evidence>
<accession>A0ACB6RHV8</accession>
<gene>
    <name evidence="1" type="ORF">BDR25DRAFT_251125</name>
</gene>
<name>A0ACB6RHV8_9PLEO</name>
<dbReference type="EMBL" id="MU003492">
    <property type="protein sequence ID" value="KAF2478358.1"/>
    <property type="molecule type" value="Genomic_DNA"/>
</dbReference>
<dbReference type="Proteomes" id="UP000799755">
    <property type="component" value="Unassembled WGS sequence"/>
</dbReference>
<keyword evidence="2" id="KW-1185">Reference proteome</keyword>
<evidence type="ECO:0000313" key="1">
    <source>
        <dbReference type="EMBL" id="KAF2478358.1"/>
    </source>
</evidence>